<dbReference type="InterPro" id="IPR001680">
    <property type="entry name" value="WD40_rpt"/>
</dbReference>
<feature type="region of interest" description="Disordered" evidence="12">
    <location>
        <begin position="817"/>
        <end position="838"/>
    </location>
</feature>
<organism evidence="14 15">
    <name type="scientific">Sugiyamaella lignohabitans</name>
    <dbReference type="NCBI Taxonomy" id="796027"/>
    <lineage>
        <taxon>Eukaryota</taxon>
        <taxon>Fungi</taxon>
        <taxon>Dikarya</taxon>
        <taxon>Ascomycota</taxon>
        <taxon>Saccharomycotina</taxon>
        <taxon>Dipodascomycetes</taxon>
        <taxon>Dipodascales</taxon>
        <taxon>Trichomonascaceae</taxon>
        <taxon>Sugiyamaella</taxon>
    </lineage>
</organism>
<comment type="similarity">
    <text evidence="2">Belongs to the WD repeat RTC1 family.</text>
</comment>
<dbReference type="GO" id="GO:0016239">
    <property type="term" value="P:positive regulation of macroautophagy"/>
    <property type="evidence" value="ECO:0007669"/>
    <property type="project" value="TreeGrafter"/>
</dbReference>
<feature type="region of interest" description="Disordered" evidence="12">
    <location>
        <begin position="929"/>
        <end position="981"/>
    </location>
</feature>
<dbReference type="PROSITE" id="PS50082">
    <property type="entry name" value="WD_REPEATS_2"/>
    <property type="match status" value="2"/>
</dbReference>
<evidence type="ECO:0000256" key="5">
    <source>
        <dbReference type="ARBA" id="ARBA00022574"/>
    </source>
</evidence>
<evidence type="ECO:0000256" key="12">
    <source>
        <dbReference type="SAM" id="MobiDB-lite"/>
    </source>
</evidence>
<dbReference type="PROSITE" id="PS50294">
    <property type="entry name" value="WD_REPEATS_REGION"/>
    <property type="match status" value="2"/>
</dbReference>
<dbReference type="InterPro" id="IPR001841">
    <property type="entry name" value="Znf_RING"/>
</dbReference>
<dbReference type="GO" id="GO:0061700">
    <property type="term" value="C:GATOR2 complex"/>
    <property type="evidence" value="ECO:0007669"/>
    <property type="project" value="TreeGrafter"/>
</dbReference>
<feature type="compositionally biased region" description="Basic and acidic residues" evidence="12">
    <location>
        <begin position="662"/>
        <end position="679"/>
    </location>
</feature>
<feature type="compositionally biased region" description="Low complexity" evidence="12">
    <location>
        <begin position="929"/>
        <end position="944"/>
    </location>
</feature>
<dbReference type="PROSITE" id="PS50089">
    <property type="entry name" value="ZF_RING_2"/>
    <property type="match status" value="1"/>
</dbReference>
<dbReference type="InterPro" id="IPR036322">
    <property type="entry name" value="WD40_repeat_dom_sf"/>
</dbReference>
<keyword evidence="4" id="KW-0926">Vacuole</keyword>
<feature type="compositionally biased region" description="Low complexity" evidence="12">
    <location>
        <begin position="14"/>
        <end position="28"/>
    </location>
</feature>
<feature type="compositionally biased region" description="Gly residues" evidence="12">
    <location>
        <begin position="1"/>
        <end position="13"/>
    </location>
</feature>
<dbReference type="InterPro" id="IPR049566">
    <property type="entry name" value="WDR59_RTC1-like_RING_Znf"/>
</dbReference>
<keyword evidence="6" id="KW-0479">Metal-binding</keyword>
<dbReference type="Pfam" id="PF00400">
    <property type="entry name" value="WD40"/>
    <property type="match status" value="2"/>
</dbReference>
<evidence type="ECO:0000256" key="10">
    <source>
        <dbReference type="PROSITE-ProRule" id="PRU00175"/>
    </source>
</evidence>
<keyword evidence="7" id="KW-0677">Repeat</keyword>
<evidence type="ECO:0000256" key="9">
    <source>
        <dbReference type="ARBA" id="ARBA00022833"/>
    </source>
</evidence>
<evidence type="ECO:0000259" key="13">
    <source>
        <dbReference type="PROSITE" id="PS50089"/>
    </source>
</evidence>
<evidence type="ECO:0000256" key="6">
    <source>
        <dbReference type="ARBA" id="ARBA00022723"/>
    </source>
</evidence>
<keyword evidence="15" id="KW-1185">Reference proteome</keyword>
<dbReference type="GO" id="GO:0008270">
    <property type="term" value="F:zinc ion binding"/>
    <property type="evidence" value="ECO:0007669"/>
    <property type="project" value="UniProtKB-KW"/>
</dbReference>
<evidence type="ECO:0000256" key="11">
    <source>
        <dbReference type="PROSITE-ProRule" id="PRU00221"/>
    </source>
</evidence>
<proteinExistence type="inferred from homology"/>
<evidence type="ECO:0000256" key="4">
    <source>
        <dbReference type="ARBA" id="ARBA00022554"/>
    </source>
</evidence>
<sequence length="1204" mass="129262">MPGGNSGGEGLSGTGSASGFLKSSSSSSTPAPDRHGMFSMESPPSGGPSGSGSSSGNHTSYANIAAMAIKSGPLARIGKALYSGVSGASSSVPNSIPGSIPASPSFYSGYSDGGKRADTTGGSPASSTSTNIGHYTDMTDDDEDETSLKYTARGGIFAMANSPSKEHVAIVGKDFFQVLNVSNTNVSLSHNVRGGSSATSGNRDFDKTFSATALKWGYQSFDRYIALSNAGGRIFVYDAEKGSIGSGIRRPVSQLLDSTRNIHSLAFNPNQGYNLLSASSDGTVKLWDLRENPKHPALVFVKKGGDPCREVQWSPFEPRRFAAIYDSGVIQRWDLRQPQTYDRRINAHSGAGQSLDWHPEKDYIVSGGRDQQLQVWNMSNDSSRSPDYVIHTPSSVAKVRWLANNNGRNNSIINSGLISCGRSKGDNLLCVWDIKRPYIPINAIERHTDSITDICYRNERYIWSCSKDKTFRQHSLLFEPLLISNLSSSAFTWSSTNDLLFVSQDKDRPSVIGIPISDDTLGSEQSHQHLSNRRPSMNVDMSGSPGSVTGVSNTNNSNSRRSASSQRPRSQLDPVSLSFSPIVCSANFPGNDPNIFKYCAQHYQLVPRPQETIADVCLHNSKVASAVNKLRTGQVWLMLAEAVEDELNRYYSFLMAPQQNQERQEHEEEKKIDNAEQKSHSTKVQILLPPPNLPPPNQDNSLSPVFPETAAGIGRFEKASSSYNNSVTNHQAVARGDPSSSNTQPMTIGGRSKGNTSNDVTVAPNMSFSLTGSHRYSFDTTGSSPDDSYGGIKDSTGASYTHISMLSSSVRRARNYSTSTHISSGTEGGSSSASLGPVQEFPATESVGTSNQTGELDLVGKSIAEWKSRTLDDIKEDVSDSSYVASNNGGVGTPVNSTIGNSSILIPGVRSVVNTERLQNSVSSSKLSAALLGKSSSPGEPSSPVNLSNQSHAHTHGHSLSSATTSQGASNSATGSKMGYMSNASSRNAQQTFKQFVSTQTCPWRTEVLVAKAAEFAMDQGDVQLCAVLAAVFLQNYPRICASHRTAEEWIVSYVGLLKRQGLFVAAASLTKICKFKSVRKIAKNDTTLDTLCHSCHAPLSENAAIVKEKVAKLAQQAAGTDYDEDEDPSAIPVASSIEEIGYYYCQTCKRLLDGCTLCRAPVRGLALVLLECGHKAHPLCLKEWVFQEGMVECPSGCGTSLVR</sequence>
<feature type="region of interest" description="Disordered" evidence="12">
    <location>
        <begin position="513"/>
        <end position="573"/>
    </location>
</feature>
<dbReference type="PANTHER" id="PTHR46200:SF1">
    <property type="entry name" value="GATOR COMPLEX PROTEIN WDR24"/>
    <property type="match status" value="1"/>
</dbReference>
<protein>
    <recommendedName>
        <fullName evidence="3">Restriction of telomere capping protein 1</fullName>
    </recommendedName>
</protein>
<dbReference type="GO" id="GO:0005774">
    <property type="term" value="C:vacuolar membrane"/>
    <property type="evidence" value="ECO:0007669"/>
    <property type="project" value="TreeGrafter"/>
</dbReference>
<dbReference type="GO" id="GO:0005829">
    <property type="term" value="C:cytosol"/>
    <property type="evidence" value="ECO:0007669"/>
    <property type="project" value="TreeGrafter"/>
</dbReference>
<dbReference type="PROSITE" id="PS00678">
    <property type="entry name" value="WD_REPEATS_1"/>
    <property type="match status" value="2"/>
</dbReference>
<dbReference type="RefSeq" id="XP_018736838.1">
    <property type="nucleotide sequence ID" value="XM_018882465.1"/>
</dbReference>
<dbReference type="InterPro" id="IPR019775">
    <property type="entry name" value="WD40_repeat_CS"/>
</dbReference>
<dbReference type="Proteomes" id="UP000189580">
    <property type="component" value="Chromosome d"/>
</dbReference>
<feature type="compositionally biased region" description="Low complexity" evidence="12">
    <location>
        <begin position="552"/>
        <end position="569"/>
    </location>
</feature>
<name>A0A167EQU9_9ASCO</name>
<feature type="repeat" description="WD" evidence="11">
    <location>
        <begin position="345"/>
        <end position="386"/>
    </location>
</feature>
<feature type="compositionally biased region" description="Polar residues" evidence="12">
    <location>
        <begin position="945"/>
        <end position="975"/>
    </location>
</feature>
<dbReference type="GO" id="GO:1904263">
    <property type="term" value="P:positive regulation of TORC1 signaling"/>
    <property type="evidence" value="ECO:0007669"/>
    <property type="project" value="TreeGrafter"/>
</dbReference>
<dbReference type="OrthoDB" id="60955at2759"/>
<keyword evidence="8 10" id="KW-0863">Zinc-finger</keyword>
<dbReference type="InterPro" id="IPR037590">
    <property type="entry name" value="WDR24"/>
</dbReference>
<gene>
    <name evidence="14" type="primary">RTC1</name>
    <name evidence="14" type="ORF">AWJ20_5332</name>
</gene>
<evidence type="ECO:0000313" key="15">
    <source>
        <dbReference type="Proteomes" id="UP000189580"/>
    </source>
</evidence>
<dbReference type="InterPro" id="IPR015943">
    <property type="entry name" value="WD40/YVTN_repeat-like_dom_sf"/>
</dbReference>
<feature type="domain" description="RING-type" evidence="13">
    <location>
        <begin position="1156"/>
        <end position="1195"/>
    </location>
</feature>
<dbReference type="EMBL" id="CP014502">
    <property type="protein sequence ID" value="ANB14361.1"/>
    <property type="molecule type" value="Genomic_DNA"/>
</dbReference>
<evidence type="ECO:0000256" key="1">
    <source>
        <dbReference type="ARBA" id="ARBA00004116"/>
    </source>
</evidence>
<evidence type="ECO:0000256" key="7">
    <source>
        <dbReference type="ARBA" id="ARBA00022737"/>
    </source>
</evidence>
<accession>A0A167EQU9</accession>
<feature type="compositionally biased region" description="Low complexity" evidence="12">
    <location>
        <begin position="817"/>
        <end position="834"/>
    </location>
</feature>
<comment type="subcellular location">
    <subcellularLocation>
        <location evidence="1">Vacuole</location>
    </subcellularLocation>
</comment>
<evidence type="ECO:0000313" key="14">
    <source>
        <dbReference type="EMBL" id="ANB14361.1"/>
    </source>
</evidence>
<feature type="region of interest" description="Disordered" evidence="12">
    <location>
        <begin position="658"/>
        <end position="699"/>
    </location>
</feature>
<feature type="region of interest" description="Disordered" evidence="12">
    <location>
        <begin position="1"/>
        <end position="57"/>
    </location>
</feature>
<dbReference type="SUPFAM" id="SSF50978">
    <property type="entry name" value="WD40 repeat-like"/>
    <property type="match status" value="1"/>
</dbReference>
<feature type="compositionally biased region" description="Low complexity" evidence="12">
    <location>
        <begin position="119"/>
        <end position="130"/>
    </location>
</feature>
<dbReference type="PANTHER" id="PTHR46200">
    <property type="entry name" value="GATOR COMPLEX PROTEIN WDR24"/>
    <property type="match status" value="1"/>
</dbReference>
<feature type="compositionally biased region" description="Polar residues" evidence="12">
    <location>
        <begin position="753"/>
        <end position="763"/>
    </location>
</feature>
<feature type="compositionally biased region" description="Polar residues" evidence="12">
    <location>
        <begin position="520"/>
        <end position="551"/>
    </location>
</feature>
<dbReference type="GeneID" id="30037562"/>
<evidence type="ECO:0000256" key="3">
    <source>
        <dbReference type="ARBA" id="ARBA00015098"/>
    </source>
</evidence>
<dbReference type="Gene3D" id="2.130.10.10">
    <property type="entry name" value="YVTN repeat-like/Quinoprotein amine dehydrogenase"/>
    <property type="match status" value="2"/>
</dbReference>
<dbReference type="AlphaFoldDB" id="A0A167EQU9"/>
<feature type="region of interest" description="Disordered" evidence="12">
    <location>
        <begin position="111"/>
        <end position="145"/>
    </location>
</feature>
<feature type="repeat" description="WD" evidence="11">
    <location>
        <begin position="255"/>
        <end position="290"/>
    </location>
</feature>
<dbReference type="SMART" id="SM00320">
    <property type="entry name" value="WD40"/>
    <property type="match status" value="5"/>
</dbReference>
<reference evidence="14 15" key="1">
    <citation type="submission" date="2016-02" db="EMBL/GenBank/DDBJ databases">
        <title>Complete genome sequence and transcriptome regulation of the pentose utilising yeast Sugiyamaella lignohabitans.</title>
        <authorList>
            <person name="Bellasio M."/>
            <person name="Peymann A."/>
            <person name="Valli M."/>
            <person name="Sipitzky M."/>
            <person name="Graf A."/>
            <person name="Sauer M."/>
            <person name="Marx H."/>
            <person name="Mattanovich D."/>
        </authorList>
    </citation>
    <scope>NUCLEOTIDE SEQUENCE [LARGE SCALE GENOMIC DNA]</scope>
    <source>
        <strain evidence="14 15">CBS 10342</strain>
    </source>
</reference>
<keyword evidence="5 11" id="KW-0853">WD repeat</keyword>
<dbReference type="KEGG" id="slb:AWJ20_5332"/>
<feature type="region of interest" description="Disordered" evidence="12">
    <location>
        <begin position="732"/>
        <end position="763"/>
    </location>
</feature>
<feature type="compositionally biased region" description="Pro residues" evidence="12">
    <location>
        <begin position="688"/>
        <end position="697"/>
    </location>
</feature>
<evidence type="ECO:0000256" key="8">
    <source>
        <dbReference type="ARBA" id="ARBA00022771"/>
    </source>
</evidence>
<keyword evidence="9" id="KW-0862">Zinc</keyword>
<evidence type="ECO:0000256" key="2">
    <source>
        <dbReference type="ARBA" id="ARBA00008863"/>
    </source>
</evidence>
<dbReference type="Pfam" id="PF17120">
    <property type="entry name" value="zf-RING_16"/>
    <property type="match status" value="1"/>
</dbReference>